<comment type="similarity">
    <text evidence="2">Belongs to the IPI1/TEX10 family.</text>
</comment>
<protein>
    <recommendedName>
        <fullName evidence="4">Pre-rRNA-processing protein Ipi1 N-terminal domain-containing protein</fullName>
    </recommendedName>
</protein>
<sequence length="198" mass="22517">MPKSKKKKNQDFQKVKLKVGKKLPKGDNVTNLSFKTRQIQLTQRIKDDGGQDTVTKKKLVIQDLLRQCDHHSSSARVNAISGLKELWLTNYADLMVPTNVHGYGEILKKLSTLLIDNEAIVRHSVINLFKLILTKLSSKTSGDKNSNRLEGRLYSHIHAYLCCAMNHVHEDIKLDALILFDTLLDSFPHLMVQQLETC</sequence>
<evidence type="ECO:0000256" key="3">
    <source>
        <dbReference type="ARBA" id="ARBA00023242"/>
    </source>
</evidence>
<organism evidence="5">
    <name type="scientific">Arion vulgaris</name>
    <dbReference type="NCBI Taxonomy" id="1028688"/>
    <lineage>
        <taxon>Eukaryota</taxon>
        <taxon>Metazoa</taxon>
        <taxon>Spiralia</taxon>
        <taxon>Lophotrochozoa</taxon>
        <taxon>Mollusca</taxon>
        <taxon>Gastropoda</taxon>
        <taxon>Heterobranchia</taxon>
        <taxon>Euthyneura</taxon>
        <taxon>Panpulmonata</taxon>
        <taxon>Eupulmonata</taxon>
        <taxon>Stylommatophora</taxon>
        <taxon>Helicina</taxon>
        <taxon>Arionoidea</taxon>
        <taxon>Arionidae</taxon>
        <taxon>Arion</taxon>
    </lineage>
</organism>
<evidence type="ECO:0000256" key="2">
    <source>
        <dbReference type="ARBA" id="ARBA00006427"/>
    </source>
</evidence>
<dbReference type="InterPro" id="IPR024679">
    <property type="entry name" value="Ipi1_N"/>
</dbReference>
<evidence type="ECO:0000256" key="1">
    <source>
        <dbReference type="ARBA" id="ARBA00004123"/>
    </source>
</evidence>
<gene>
    <name evidence="5" type="primary">ORF15281</name>
</gene>
<comment type="subcellular location">
    <subcellularLocation>
        <location evidence="1">Nucleus</location>
    </subcellularLocation>
</comment>
<keyword evidence="3" id="KW-0539">Nucleus</keyword>
<dbReference type="PANTHER" id="PTHR16056">
    <property type="entry name" value="REGULATOR OF MICROTUBULE DYNAMICS PROTEIN"/>
    <property type="match status" value="1"/>
</dbReference>
<dbReference type="EMBL" id="HACG01005173">
    <property type="protein sequence ID" value="CEK52038.1"/>
    <property type="molecule type" value="Transcribed_RNA"/>
</dbReference>
<dbReference type="SUPFAM" id="SSF48371">
    <property type="entry name" value="ARM repeat"/>
    <property type="match status" value="1"/>
</dbReference>
<dbReference type="PANTHER" id="PTHR16056:SF2">
    <property type="entry name" value="TESTIS-EXPRESSED PROTEIN 10"/>
    <property type="match status" value="1"/>
</dbReference>
<evidence type="ECO:0000259" key="4">
    <source>
        <dbReference type="Pfam" id="PF12333"/>
    </source>
</evidence>
<dbReference type="AlphaFoldDB" id="A0A0B6Y7H0"/>
<name>A0A0B6Y7H0_9EUPU</name>
<dbReference type="Gene3D" id="1.25.10.10">
    <property type="entry name" value="Leucine-rich Repeat Variant"/>
    <property type="match status" value="1"/>
</dbReference>
<dbReference type="InterPro" id="IPR016024">
    <property type="entry name" value="ARM-type_fold"/>
</dbReference>
<dbReference type="Pfam" id="PF12333">
    <property type="entry name" value="Ipi1_N"/>
    <property type="match status" value="1"/>
</dbReference>
<dbReference type="InterPro" id="IPR011989">
    <property type="entry name" value="ARM-like"/>
</dbReference>
<reference evidence="5" key="1">
    <citation type="submission" date="2014-12" db="EMBL/GenBank/DDBJ databases">
        <title>Insight into the proteome of Arion vulgaris.</title>
        <authorList>
            <person name="Aradska J."/>
            <person name="Bulat T."/>
            <person name="Smidak R."/>
            <person name="Sarate P."/>
            <person name="Gangsoo J."/>
            <person name="Sialana F."/>
            <person name="Bilban M."/>
            <person name="Lubec G."/>
        </authorList>
    </citation>
    <scope>NUCLEOTIDE SEQUENCE</scope>
    <source>
        <tissue evidence="5">Skin</tissue>
    </source>
</reference>
<proteinExistence type="inferred from homology"/>
<dbReference type="GO" id="GO:0071339">
    <property type="term" value="C:MLL1 complex"/>
    <property type="evidence" value="ECO:0007669"/>
    <property type="project" value="TreeGrafter"/>
</dbReference>
<evidence type="ECO:0000313" key="5">
    <source>
        <dbReference type="EMBL" id="CEK52038.1"/>
    </source>
</evidence>
<feature type="domain" description="Pre-rRNA-processing protein Ipi1 N-terminal" evidence="4">
    <location>
        <begin position="156"/>
        <end position="194"/>
    </location>
</feature>
<accession>A0A0B6Y7H0</accession>